<dbReference type="Proteomes" id="UP001159363">
    <property type="component" value="Chromosome 1"/>
</dbReference>
<reference evidence="2 3" key="1">
    <citation type="submission" date="2023-02" db="EMBL/GenBank/DDBJ databases">
        <title>LHISI_Scaffold_Assembly.</title>
        <authorList>
            <person name="Stuart O.P."/>
            <person name="Cleave R."/>
            <person name="Magrath M.J.L."/>
            <person name="Mikheyev A.S."/>
        </authorList>
    </citation>
    <scope>NUCLEOTIDE SEQUENCE [LARGE SCALE GENOMIC DNA]</scope>
    <source>
        <strain evidence="2">Daus_M_001</strain>
        <tissue evidence="2">Leg muscle</tissue>
    </source>
</reference>
<gene>
    <name evidence="2" type="ORF">PR048_003336</name>
</gene>
<evidence type="ECO:0000313" key="2">
    <source>
        <dbReference type="EMBL" id="KAJ8897976.1"/>
    </source>
</evidence>
<accession>A0ABQ9IMQ9</accession>
<keyword evidence="1" id="KW-0175">Coiled coil</keyword>
<keyword evidence="3" id="KW-1185">Reference proteome</keyword>
<feature type="coiled-coil region" evidence="1">
    <location>
        <begin position="104"/>
        <end position="138"/>
    </location>
</feature>
<name>A0ABQ9IMQ9_9NEOP</name>
<evidence type="ECO:0000256" key="1">
    <source>
        <dbReference type="SAM" id="Coils"/>
    </source>
</evidence>
<sequence length="329" mass="38088">MTRCSFVPPCTPGCFVINQMQLASQKDVHEDTLSSLARYLEQSLVLNRHNAVTKKKVADTINYTYKTIIDIMAKDTTHMGRVLEDLSQKHRSLCRDVLEAVEINQYLRENVVGLRSRNERLEEQAAATRQLQDQALKDMKARVLLIEEQGQQCIVTRHPETSNAEQRRELLPSSTFILLLGKLENLERLLEELKTETRLTKYQDVFLRIEDPVRSKCDVDHHPAPSEHNEDAWLYAAIDKLMKEISMEDVVVEEIPKKTAAAAVEEQRKVIAHLQSRLEQLYRVLQEAQPYSGMWTLHRQDNKPLLQDDMIIRSQNLEFRENCSPKTLS</sequence>
<protein>
    <submittedName>
        <fullName evidence="2">Uncharacterized protein</fullName>
    </submittedName>
</protein>
<feature type="coiled-coil region" evidence="1">
    <location>
        <begin position="176"/>
        <end position="203"/>
    </location>
</feature>
<dbReference type="EMBL" id="JARBHB010000001">
    <property type="protein sequence ID" value="KAJ8897976.1"/>
    <property type="molecule type" value="Genomic_DNA"/>
</dbReference>
<evidence type="ECO:0000313" key="3">
    <source>
        <dbReference type="Proteomes" id="UP001159363"/>
    </source>
</evidence>
<organism evidence="2 3">
    <name type="scientific">Dryococelus australis</name>
    <dbReference type="NCBI Taxonomy" id="614101"/>
    <lineage>
        <taxon>Eukaryota</taxon>
        <taxon>Metazoa</taxon>
        <taxon>Ecdysozoa</taxon>
        <taxon>Arthropoda</taxon>
        <taxon>Hexapoda</taxon>
        <taxon>Insecta</taxon>
        <taxon>Pterygota</taxon>
        <taxon>Neoptera</taxon>
        <taxon>Polyneoptera</taxon>
        <taxon>Phasmatodea</taxon>
        <taxon>Verophasmatodea</taxon>
        <taxon>Anareolatae</taxon>
        <taxon>Phasmatidae</taxon>
        <taxon>Eurycanthinae</taxon>
        <taxon>Dryococelus</taxon>
    </lineage>
</organism>
<proteinExistence type="predicted"/>
<comment type="caution">
    <text evidence="2">The sequence shown here is derived from an EMBL/GenBank/DDBJ whole genome shotgun (WGS) entry which is preliminary data.</text>
</comment>